<name>A0A9W5Y9P3_9FIRM</name>
<dbReference type="Pfam" id="PF12724">
    <property type="entry name" value="Flavodoxin_5"/>
    <property type="match status" value="1"/>
</dbReference>
<proteinExistence type="predicted"/>
<dbReference type="AlphaFoldDB" id="A0A9W5Y9P3"/>
<dbReference type="InterPro" id="IPR052200">
    <property type="entry name" value="Protoporphyrinogen_IX_DH"/>
</dbReference>
<gene>
    <name evidence="2" type="primary">yhbE</name>
    <name evidence="2" type="ORF">SH1V18_23520</name>
</gene>
<dbReference type="PANTHER" id="PTHR38030:SF2">
    <property type="entry name" value="PROTOPORPHYRINOGEN IX DEHYDROGENASE [QUINONE]"/>
    <property type="match status" value="1"/>
</dbReference>
<dbReference type="InterPro" id="IPR008254">
    <property type="entry name" value="Flavodoxin/NO_synth"/>
</dbReference>
<dbReference type="EMBL" id="BRLB01000006">
    <property type="protein sequence ID" value="GKX29872.1"/>
    <property type="molecule type" value="Genomic_DNA"/>
</dbReference>
<dbReference type="GO" id="GO:0016651">
    <property type="term" value="F:oxidoreductase activity, acting on NAD(P)H"/>
    <property type="evidence" value="ECO:0007669"/>
    <property type="project" value="UniProtKB-ARBA"/>
</dbReference>
<protein>
    <submittedName>
        <fullName evidence="2">Flavodoxin</fullName>
    </submittedName>
</protein>
<dbReference type="InterPro" id="IPR026816">
    <property type="entry name" value="Flavodoxin_dom"/>
</dbReference>
<dbReference type="RefSeq" id="WP_281815594.1">
    <property type="nucleotide sequence ID" value="NZ_BRLB01000006.1"/>
</dbReference>
<dbReference type="PROSITE" id="PS50902">
    <property type="entry name" value="FLAVODOXIN_LIKE"/>
    <property type="match status" value="1"/>
</dbReference>
<dbReference type="PANTHER" id="PTHR38030">
    <property type="entry name" value="PROTOPORPHYRINOGEN IX DEHYDROGENASE [MENAQUINONE]"/>
    <property type="match status" value="1"/>
</dbReference>
<accession>A0A9W5Y9P3</accession>
<dbReference type="Proteomes" id="UP001144256">
    <property type="component" value="Unassembled WGS sequence"/>
</dbReference>
<evidence type="ECO:0000313" key="3">
    <source>
        <dbReference type="Proteomes" id="UP001144256"/>
    </source>
</evidence>
<keyword evidence="3" id="KW-1185">Reference proteome</keyword>
<dbReference type="GO" id="GO:0070819">
    <property type="term" value="F:menaquinone-dependent protoporphyrinogen oxidase activity"/>
    <property type="evidence" value="ECO:0007669"/>
    <property type="project" value="TreeGrafter"/>
</dbReference>
<dbReference type="SUPFAM" id="SSF52218">
    <property type="entry name" value="Flavoproteins"/>
    <property type="match status" value="1"/>
</dbReference>
<dbReference type="GO" id="GO:0006783">
    <property type="term" value="P:heme biosynthetic process"/>
    <property type="evidence" value="ECO:0007669"/>
    <property type="project" value="TreeGrafter"/>
</dbReference>
<comment type="caution">
    <text evidence="2">The sequence shown here is derived from an EMBL/GenBank/DDBJ whole genome shotgun (WGS) entry which is preliminary data.</text>
</comment>
<feature type="domain" description="Flavodoxin-like" evidence="1">
    <location>
        <begin position="3"/>
        <end position="164"/>
    </location>
</feature>
<dbReference type="GO" id="GO:0010181">
    <property type="term" value="F:FMN binding"/>
    <property type="evidence" value="ECO:0007669"/>
    <property type="project" value="InterPro"/>
</dbReference>
<dbReference type="InterPro" id="IPR029039">
    <property type="entry name" value="Flavoprotein-like_sf"/>
</dbReference>
<sequence>MNVLIVYATKYGFTEKCVKALANKLYGKVNIINIQQEVIKDISSYNTIIIGGPIYAGRLPKKLRRFLVDNTQILLDKKIGLFVACSMSGENALKQLNDVFPNELCNKAVVKEGFGGEINKDKVSLFYRLIVKMVSKADNSATTRNNGIISENINRFAGIINNCK</sequence>
<evidence type="ECO:0000313" key="2">
    <source>
        <dbReference type="EMBL" id="GKX29872.1"/>
    </source>
</evidence>
<reference evidence="2" key="1">
    <citation type="submission" date="2022-06" db="EMBL/GenBank/DDBJ databases">
        <title>Vallitalea longa sp. nov., an anaerobic bacterium isolated from marine sediment.</title>
        <authorList>
            <person name="Hirano S."/>
            <person name="Terahara T."/>
            <person name="Mori K."/>
            <person name="Hamada M."/>
            <person name="Matsumoto R."/>
            <person name="Kobayashi T."/>
        </authorList>
    </citation>
    <scope>NUCLEOTIDE SEQUENCE</scope>
    <source>
        <strain evidence="2">SH18-1</strain>
    </source>
</reference>
<dbReference type="Gene3D" id="3.40.50.360">
    <property type="match status" value="1"/>
</dbReference>
<organism evidence="2 3">
    <name type="scientific">Vallitalea longa</name>
    <dbReference type="NCBI Taxonomy" id="2936439"/>
    <lineage>
        <taxon>Bacteria</taxon>
        <taxon>Bacillati</taxon>
        <taxon>Bacillota</taxon>
        <taxon>Clostridia</taxon>
        <taxon>Lachnospirales</taxon>
        <taxon>Vallitaleaceae</taxon>
        <taxon>Vallitalea</taxon>
    </lineage>
</organism>
<evidence type="ECO:0000259" key="1">
    <source>
        <dbReference type="PROSITE" id="PS50902"/>
    </source>
</evidence>